<dbReference type="AlphaFoldDB" id="A0A4R5QPL3"/>
<keyword evidence="4" id="KW-1185">Reference proteome</keyword>
<name>A0A4R5QPL3_9PROT</name>
<dbReference type="Gene3D" id="3.40.50.2000">
    <property type="entry name" value="Glycogen Phosphorylase B"/>
    <property type="match status" value="2"/>
</dbReference>
<evidence type="ECO:0000313" key="3">
    <source>
        <dbReference type="EMBL" id="TDH64581.1"/>
    </source>
</evidence>
<proteinExistence type="predicted"/>
<dbReference type="Pfam" id="PF00534">
    <property type="entry name" value="Glycos_transf_1"/>
    <property type="match status" value="1"/>
</dbReference>
<evidence type="ECO:0000259" key="1">
    <source>
        <dbReference type="Pfam" id="PF00534"/>
    </source>
</evidence>
<dbReference type="Proteomes" id="UP000295096">
    <property type="component" value="Unassembled WGS sequence"/>
</dbReference>
<dbReference type="EMBL" id="SMSJ01000001">
    <property type="protein sequence ID" value="TDH64581.1"/>
    <property type="molecule type" value="Genomic_DNA"/>
</dbReference>
<dbReference type="GO" id="GO:0016757">
    <property type="term" value="F:glycosyltransferase activity"/>
    <property type="evidence" value="ECO:0007669"/>
    <property type="project" value="InterPro"/>
</dbReference>
<keyword evidence="3" id="KW-0808">Transferase</keyword>
<evidence type="ECO:0000313" key="4">
    <source>
        <dbReference type="Proteomes" id="UP000295096"/>
    </source>
</evidence>
<comment type="caution">
    <text evidence="3">The sequence shown here is derived from an EMBL/GenBank/DDBJ whole genome shotgun (WGS) entry which is preliminary data.</text>
</comment>
<feature type="domain" description="Glycosyl transferase family 1" evidence="1">
    <location>
        <begin position="234"/>
        <end position="329"/>
    </location>
</feature>
<dbReference type="Pfam" id="PF13439">
    <property type="entry name" value="Glyco_transf_4"/>
    <property type="match status" value="1"/>
</dbReference>
<gene>
    <name evidence="3" type="ORF">E2C06_01150</name>
</gene>
<organism evidence="3 4">
    <name type="scientific">Dankookia rubra</name>
    <dbReference type="NCBI Taxonomy" id="1442381"/>
    <lineage>
        <taxon>Bacteria</taxon>
        <taxon>Pseudomonadati</taxon>
        <taxon>Pseudomonadota</taxon>
        <taxon>Alphaproteobacteria</taxon>
        <taxon>Acetobacterales</taxon>
        <taxon>Roseomonadaceae</taxon>
        <taxon>Dankookia</taxon>
    </lineage>
</organism>
<dbReference type="PANTHER" id="PTHR12526">
    <property type="entry name" value="GLYCOSYLTRANSFERASE"/>
    <property type="match status" value="1"/>
</dbReference>
<feature type="domain" description="Glycosyltransferase subfamily 4-like N-terminal" evidence="2">
    <location>
        <begin position="6"/>
        <end position="172"/>
    </location>
</feature>
<reference evidence="3 4" key="1">
    <citation type="journal article" date="2016" name="J. Microbiol.">
        <title>Dankookia rubra gen. nov., sp. nov., an alphaproteobacterium isolated from sediment of a shallow stream.</title>
        <authorList>
            <person name="Kim W.H."/>
            <person name="Kim D.H."/>
            <person name="Kang K."/>
            <person name="Ahn T.Y."/>
        </authorList>
    </citation>
    <scope>NUCLEOTIDE SEQUENCE [LARGE SCALE GENOMIC DNA]</scope>
    <source>
        <strain evidence="3 4">JCM30602</strain>
    </source>
</reference>
<dbReference type="CDD" id="cd03801">
    <property type="entry name" value="GT4_PimA-like"/>
    <property type="match status" value="1"/>
</dbReference>
<protein>
    <submittedName>
        <fullName evidence="3">Glycosyltransferase</fullName>
    </submittedName>
</protein>
<evidence type="ECO:0000259" key="2">
    <source>
        <dbReference type="Pfam" id="PF13439"/>
    </source>
</evidence>
<dbReference type="SUPFAM" id="SSF53756">
    <property type="entry name" value="UDP-Glycosyltransferase/glycogen phosphorylase"/>
    <property type="match status" value="1"/>
</dbReference>
<dbReference type="RefSeq" id="WP_133286737.1">
    <property type="nucleotide sequence ID" value="NZ_SMSJ01000001.1"/>
</dbReference>
<sequence>MSADTVGGVWGYALDLAAGMAQRGVTIVLAVLGPPPDPAQRVEAEGIPGLRLVELDCPLEWLAGSAAEVEASGAALAALAREVSADLVHLNSPAPAANASFGQPLVIACHSCLATWWQTMRAGPMPDDFVWRTALVARAYRSADLLVAPSGWFAAATRAAYDLSVAPRVVHNARRRLPLREAASLKAIACTAGRLWDEGKDAATLDAAAALLPFPLIAAGPTEGPNGGNVELRHLRRLGRLPATAMAALLETRPIFVSAALYEPFGLTVLEAAQAGCPLVLSDTAGFRELWDGAATFVAPRNSGGFAAAIERLSRDQGGRTKLGIAAQERATRYSLDRQVDGMLAIYDKVLGRSGRDVAA</sequence>
<dbReference type="InterPro" id="IPR001296">
    <property type="entry name" value="Glyco_trans_1"/>
</dbReference>
<accession>A0A4R5QPL3</accession>
<dbReference type="OrthoDB" id="7847955at2"/>
<dbReference type="InterPro" id="IPR028098">
    <property type="entry name" value="Glyco_trans_4-like_N"/>
</dbReference>